<reference evidence="1" key="1">
    <citation type="submission" date="2014-09" db="EMBL/GenBank/DDBJ databases">
        <authorList>
            <person name="Magalhaes I.L.F."/>
            <person name="Oliveira U."/>
            <person name="Santos F.R."/>
            <person name="Vidigal T.H.D.A."/>
            <person name="Brescovit A.D."/>
            <person name="Santos A.J."/>
        </authorList>
    </citation>
    <scope>NUCLEOTIDE SEQUENCE</scope>
    <source>
        <tissue evidence="1">Shoot tissue taken approximately 20 cm above the soil surface</tissue>
    </source>
</reference>
<dbReference type="EMBL" id="GBRH01170106">
    <property type="protein sequence ID" value="JAE27790.1"/>
    <property type="molecule type" value="Transcribed_RNA"/>
</dbReference>
<evidence type="ECO:0000313" key="1">
    <source>
        <dbReference type="EMBL" id="JAE27790.1"/>
    </source>
</evidence>
<name>A0A0A9GRK1_ARUDO</name>
<proteinExistence type="predicted"/>
<accession>A0A0A9GRK1</accession>
<organism evidence="1">
    <name type="scientific">Arundo donax</name>
    <name type="common">Giant reed</name>
    <name type="synonym">Donax arundinaceus</name>
    <dbReference type="NCBI Taxonomy" id="35708"/>
    <lineage>
        <taxon>Eukaryota</taxon>
        <taxon>Viridiplantae</taxon>
        <taxon>Streptophyta</taxon>
        <taxon>Embryophyta</taxon>
        <taxon>Tracheophyta</taxon>
        <taxon>Spermatophyta</taxon>
        <taxon>Magnoliopsida</taxon>
        <taxon>Liliopsida</taxon>
        <taxon>Poales</taxon>
        <taxon>Poaceae</taxon>
        <taxon>PACMAD clade</taxon>
        <taxon>Arundinoideae</taxon>
        <taxon>Arundineae</taxon>
        <taxon>Arundo</taxon>
    </lineage>
</organism>
<sequence>MRVPRSAGAASS</sequence>
<reference evidence="1" key="2">
    <citation type="journal article" date="2015" name="Data Brief">
        <title>Shoot transcriptome of the giant reed, Arundo donax.</title>
        <authorList>
            <person name="Barrero R.A."/>
            <person name="Guerrero F.D."/>
            <person name="Moolhuijzen P."/>
            <person name="Goolsby J.A."/>
            <person name="Tidwell J."/>
            <person name="Bellgard S.E."/>
            <person name="Bellgard M.I."/>
        </authorList>
    </citation>
    <scope>NUCLEOTIDE SEQUENCE</scope>
    <source>
        <tissue evidence="1">Shoot tissue taken approximately 20 cm above the soil surface</tissue>
    </source>
</reference>
<protein>
    <submittedName>
        <fullName evidence="1">Uncharacterized protein</fullName>
    </submittedName>
</protein>